<accession>A0A0A9GA38</accession>
<proteinExistence type="predicted"/>
<organism evidence="1">
    <name type="scientific">Arundo donax</name>
    <name type="common">Giant reed</name>
    <name type="synonym">Donax arundinaceus</name>
    <dbReference type="NCBI Taxonomy" id="35708"/>
    <lineage>
        <taxon>Eukaryota</taxon>
        <taxon>Viridiplantae</taxon>
        <taxon>Streptophyta</taxon>
        <taxon>Embryophyta</taxon>
        <taxon>Tracheophyta</taxon>
        <taxon>Spermatophyta</taxon>
        <taxon>Magnoliopsida</taxon>
        <taxon>Liliopsida</taxon>
        <taxon>Poales</taxon>
        <taxon>Poaceae</taxon>
        <taxon>PACMAD clade</taxon>
        <taxon>Arundinoideae</taxon>
        <taxon>Arundineae</taxon>
        <taxon>Arundo</taxon>
    </lineage>
</organism>
<dbReference type="AlphaFoldDB" id="A0A0A9GA38"/>
<name>A0A0A9GA38_ARUDO</name>
<reference evidence="1" key="2">
    <citation type="journal article" date="2015" name="Data Brief">
        <title>Shoot transcriptome of the giant reed, Arundo donax.</title>
        <authorList>
            <person name="Barrero R.A."/>
            <person name="Guerrero F.D."/>
            <person name="Moolhuijzen P."/>
            <person name="Goolsby J.A."/>
            <person name="Tidwell J."/>
            <person name="Bellgard S.E."/>
            <person name="Bellgard M.I."/>
        </authorList>
    </citation>
    <scope>NUCLEOTIDE SEQUENCE</scope>
    <source>
        <tissue evidence="1">Shoot tissue taken approximately 20 cm above the soil surface</tissue>
    </source>
</reference>
<evidence type="ECO:0000313" key="1">
    <source>
        <dbReference type="EMBL" id="JAE17533.1"/>
    </source>
</evidence>
<dbReference type="EMBL" id="GBRH01180363">
    <property type="protein sequence ID" value="JAE17533.1"/>
    <property type="molecule type" value="Transcribed_RNA"/>
</dbReference>
<protein>
    <submittedName>
        <fullName evidence="1">Uncharacterized protein</fullName>
    </submittedName>
</protein>
<reference evidence="1" key="1">
    <citation type="submission" date="2014-09" db="EMBL/GenBank/DDBJ databases">
        <authorList>
            <person name="Magalhaes I.L.F."/>
            <person name="Oliveira U."/>
            <person name="Santos F.R."/>
            <person name="Vidigal T.H.D.A."/>
            <person name="Brescovit A.D."/>
            <person name="Santos A.J."/>
        </authorList>
    </citation>
    <scope>NUCLEOTIDE SEQUENCE</scope>
    <source>
        <tissue evidence="1">Shoot tissue taken approximately 20 cm above the soil surface</tissue>
    </source>
</reference>
<sequence>MEEDTNDESIIVNCDGSLSSLASPTLNKLSEQKSSETVQENVNTDPLISNLGDCSHSLGEKPSCGLKEPWTSSVCNGESSNSGSDIPPCVEFIEGDNSSDKEIKAHRGEKEEPHIARLCTGESSCKGTDVPHCVESTKEDSRRPNSNNHYLNKGKYEWATSTVSTEPEECFQRRERRVAVRKVAVSWAIKMFGCRC</sequence>